<evidence type="ECO:0000256" key="3">
    <source>
        <dbReference type="ARBA" id="ARBA00023163"/>
    </source>
</evidence>
<keyword evidence="2" id="KW-0238">DNA-binding</keyword>
<dbReference type="Pfam" id="PF12625">
    <property type="entry name" value="Arabinose_bd"/>
    <property type="match status" value="1"/>
</dbReference>
<dbReference type="InterPro" id="IPR009057">
    <property type="entry name" value="Homeodomain-like_sf"/>
</dbReference>
<keyword evidence="1" id="KW-0805">Transcription regulation</keyword>
<dbReference type="EMBL" id="JBHSKF010000012">
    <property type="protein sequence ID" value="MFC5289695.1"/>
    <property type="molecule type" value="Genomic_DNA"/>
</dbReference>
<dbReference type="InterPro" id="IPR032687">
    <property type="entry name" value="AraC-type_N"/>
</dbReference>
<organism evidence="5 6">
    <name type="scientific">Actinokineospora guangxiensis</name>
    <dbReference type="NCBI Taxonomy" id="1490288"/>
    <lineage>
        <taxon>Bacteria</taxon>
        <taxon>Bacillati</taxon>
        <taxon>Actinomycetota</taxon>
        <taxon>Actinomycetes</taxon>
        <taxon>Pseudonocardiales</taxon>
        <taxon>Pseudonocardiaceae</taxon>
        <taxon>Actinokineospora</taxon>
    </lineage>
</organism>
<dbReference type="Gene3D" id="1.10.10.60">
    <property type="entry name" value="Homeodomain-like"/>
    <property type="match status" value="1"/>
</dbReference>
<dbReference type="Proteomes" id="UP001596157">
    <property type="component" value="Unassembled WGS sequence"/>
</dbReference>
<evidence type="ECO:0000259" key="4">
    <source>
        <dbReference type="PROSITE" id="PS01124"/>
    </source>
</evidence>
<dbReference type="InterPro" id="IPR018060">
    <property type="entry name" value="HTH_AraC"/>
</dbReference>
<sequence length="340" mass="36102">MTFDDPVTRHWDFPRAVAGVAVLVRFAADHGVGPAHLLAGTGVTLGDLSAPDGCVEAHQELRVVRNLVSALPAAGLALGRRYHATTFGMLGYAFLSSRTMLDAVNTALRYLDLTFAFTSPSASIDADGARLTLDTTHLPADVTRFLVDRDLAAIHTVLGELAGSPAPLRSLSLPYPAPEELSELHATFDPGGDAVISFGAPIPTATYDPALLARELPLASPETIAGAEAHLTALARARRARTGIAAAVRAELARGVQDMTEVARALATSERTLRRHLAEADTTFQSLLDEHRSAQAHRLLADPALTIAQVATRLGYSDPAAFTHAYRRWHGTTPSAARGF</sequence>
<proteinExistence type="predicted"/>
<dbReference type="RefSeq" id="WP_378249549.1">
    <property type="nucleotide sequence ID" value="NZ_JBHSKF010000012.1"/>
</dbReference>
<dbReference type="PANTHER" id="PTHR47894">
    <property type="entry name" value="HTH-TYPE TRANSCRIPTIONAL REGULATOR GADX"/>
    <property type="match status" value="1"/>
</dbReference>
<evidence type="ECO:0000256" key="1">
    <source>
        <dbReference type="ARBA" id="ARBA00023015"/>
    </source>
</evidence>
<evidence type="ECO:0000313" key="5">
    <source>
        <dbReference type="EMBL" id="MFC5289695.1"/>
    </source>
</evidence>
<dbReference type="SMART" id="SM00342">
    <property type="entry name" value="HTH_ARAC"/>
    <property type="match status" value="1"/>
</dbReference>
<dbReference type="Pfam" id="PF12833">
    <property type="entry name" value="HTH_18"/>
    <property type="match status" value="1"/>
</dbReference>
<reference evidence="6" key="1">
    <citation type="journal article" date="2019" name="Int. J. Syst. Evol. Microbiol.">
        <title>The Global Catalogue of Microorganisms (GCM) 10K type strain sequencing project: providing services to taxonomists for standard genome sequencing and annotation.</title>
        <authorList>
            <consortium name="The Broad Institute Genomics Platform"/>
            <consortium name="The Broad Institute Genome Sequencing Center for Infectious Disease"/>
            <person name="Wu L."/>
            <person name="Ma J."/>
        </authorList>
    </citation>
    <scope>NUCLEOTIDE SEQUENCE [LARGE SCALE GENOMIC DNA]</scope>
    <source>
        <strain evidence="6">CCUG 59778</strain>
    </source>
</reference>
<accession>A0ABW0EUE4</accession>
<comment type="caution">
    <text evidence="5">The sequence shown here is derived from an EMBL/GenBank/DDBJ whole genome shotgun (WGS) entry which is preliminary data.</text>
</comment>
<name>A0ABW0EUE4_9PSEU</name>
<protein>
    <submittedName>
        <fullName evidence="5">AraC family transcriptional regulator</fullName>
    </submittedName>
</protein>
<dbReference type="InterPro" id="IPR020449">
    <property type="entry name" value="Tscrpt_reg_AraC-type_HTH"/>
</dbReference>
<keyword evidence="6" id="KW-1185">Reference proteome</keyword>
<dbReference type="PROSITE" id="PS01124">
    <property type="entry name" value="HTH_ARAC_FAMILY_2"/>
    <property type="match status" value="1"/>
</dbReference>
<evidence type="ECO:0000256" key="2">
    <source>
        <dbReference type="ARBA" id="ARBA00023125"/>
    </source>
</evidence>
<evidence type="ECO:0000313" key="6">
    <source>
        <dbReference type="Proteomes" id="UP001596157"/>
    </source>
</evidence>
<dbReference type="SUPFAM" id="SSF46689">
    <property type="entry name" value="Homeodomain-like"/>
    <property type="match status" value="1"/>
</dbReference>
<keyword evidence="3" id="KW-0804">Transcription</keyword>
<gene>
    <name evidence="5" type="ORF">ACFPM7_21800</name>
</gene>
<dbReference type="PRINTS" id="PR00032">
    <property type="entry name" value="HTHARAC"/>
</dbReference>
<feature type="domain" description="HTH araC/xylS-type" evidence="4">
    <location>
        <begin position="242"/>
        <end position="340"/>
    </location>
</feature>
<dbReference type="PANTHER" id="PTHR47894:SF1">
    <property type="entry name" value="HTH-TYPE TRANSCRIPTIONAL REGULATOR VQSM"/>
    <property type="match status" value="1"/>
</dbReference>